<name>F5Y8W2_LEAAZ</name>
<feature type="compositionally biased region" description="Acidic residues" evidence="3">
    <location>
        <begin position="145"/>
        <end position="170"/>
    </location>
</feature>
<dbReference type="EMBL" id="CP001841">
    <property type="protein sequence ID" value="AEF82184.1"/>
    <property type="molecule type" value="Genomic_DNA"/>
</dbReference>
<feature type="coiled-coil region" evidence="2">
    <location>
        <begin position="35"/>
        <end position="62"/>
    </location>
</feature>
<sequence>MVTLEQVKLLETKITKAIDIVKKVTDENFLLKGKLDSYQKRIDELEILIQEFKEEQSRIEDGVLSALDRLNQFEDAVETAISRDEGSAKKPPAQAKSGASKPAESAPKAEIPVKSPAESAVKPPVPKPAEPKPAAQPPAPPVAELIEDEPDDLEDNEDETEIDSGELDIF</sequence>
<protein>
    <recommendedName>
        <fullName evidence="6">Cell division protein ZapB</fullName>
    </recommendedName>
</protein>
<dbReference type="GO" id="GO:0043093">
    <property type="term" value="P:FtsZ-dependent cytokinesis"/>
    <property type="evidence" value="ECO:0007669"/>
    <property type="project" value="InterPro"/>
</dbReference>
<feature type="region of interest" description="Disordered" evidence="3">
    <location>
        <begin position="78"/>
        <end position="170"/>
    </location>
</feature>
<evidence type="ECO:0000256" key="2">
    <source>
        <dbReference type="SAM" id="Coils"/>
    </source>
</evidence>
<dbReference type="STRING" id="545695.TREAZ_0922"/>
<reference evidence="5" key="1">
    <citation type="submission" date="2009-12" db="EMBL/GenBank/DDBJ databases">
        <title>Complete sequence of Treponema azotonutricium strain ZAS-9.</title>
        <authorList>
            <person name="Tetu S.G."/>
            <person name="Matson E."/>
            <person name="Ren Q."/>
            <person name="Seshadri R."/>
            <person name="Elbourne L."/>
            <person name="Hassan K.A."/>
            <person name="Durkin A."/>
            <person name="Radune D."/>
            <person name="Mohamoud Y."/>
            <person name="Shay R."/>
            <person name="Jin S."/>
            <person name="Zhang X."/>
            <person name="Lucey K."/>
            <person name="Ballor N.R."/>
            <person name="Ottesen E."/>
            <person name="Rosenthal R."/>
            <person name="Allen A."/>
            <person name="Leadbetter J.R."/>
            <person name="Paulsen I.T."/>
        </authorList>
    </citation>
    <scope>NUCLEOTIDE SEQUENCE [LARGE SCALE GENOMIC DNA]</scope>
    <source>
        <strain evidence="5">ATCC BAA-888 / DSM 13862 / ZAS-9</strain>
    </source>
</reference>
<dbReference type="eggNOG" id="ENOG502ZM78">
    <property type="taxonomic scope" value="Bacteria"/>
</dbReference>
<dbReference type="OrthoDB" id="363240at2"/>
<keyword evidence="5" id="KW-1185">Reference proteome</keyword>
<reference evidence="4 5" key="2">
    <citation type="journal article" date="2011" name="ISME J.">
        <title>RNA-seq reveals cooperative metabolic interactions between two termite-gut spirochete species in co-culture.</title>
        <authorList>
            <person name="Rosenthal A.Z."/>
            <person name="Matson E.G."/>
            <person name="Eldar A."/>
            <person name="Leadbetter J.R."/>
        </authorList>
    </citation>
    <scope>NUCLEOTIDE SEQUENCE [LARGE SCALE GENOMIC DNA]</scope>
    <source>
        <strain evidence="5">ATCC BAA-888 / DSM 13862 / ZAS-9</strain>
    </source>
</reference>
<gene>
    <name evidence="4" type="ordered locus">TREAZ_0922</name>
</gene>
<dbReference type="Proteomes" id="UP000009222">
    <property type="component" value="Chromosome"/>
</dbReference>
<dbReference type="Pfam" id="PF06005">
    <property type="entry name" value="ZapB"/>
    <property type="match status" value="1"/>
</dbReference>
<dbReference type="RefSeq" id="WP_015711059.1">
    <property type="nucleotide sequence ID" value="NC_015577.1"/>
</dbReference>
<dbReference type="GO" id="GO:0005737">
    <property type="term" value="C:cytoplasm"/>
    <property type="evidence" value="ECO:0007669"/>
    <property type="project" value="InterPro"/>
</dbReference>
<dbReference type="InterPro" id="IPR009252">
    <property type="entry name" value="Cell_div_ZapB"/>
</dbReference>
<dbReference type="GO" id="GO:0090529">
    <property type="term" value="P:cell septum assembly"/>
    <property type="evidence" value="ECO:0007669"/>
    <property type="project" value="InterPro"/>
</dbReference>
<keyword evidence="1 2" id="KW-0175">Coiled coil</keyword>
<dbReference type="AlphaFoldDB" id="F5Y8W2"/>
<dbReference type="KEGG" id="taz:TREAZ_0922"/>
<proteinExistence type="predicted"/>
<evidence type="ECO:0000256" key="1">
    <source>
        <dbReference type="ARBA" id="ARBA00023054"/>
    </source>
</evidence>
<accession>F5Y8W2</accession>
<evidence type="ECO:0000313" key="5">
    <source>
        <dbReference type="Proteomes" id="UP000009222"/>
    </source>
</evidence>
<dbReference type="HOGENOM" id="CLU_1601978_0_0_12"/>
<dbReference type="InParanoid" id="F5Y8W2"/>
<organism evidence="4 5">
    <name type="scientific">Leadbettera azotonutricia (strain ATCC BAA-888 / DSM 13862 / ZAS-9)</name>
    <name type="common">Treponema azotonutricium</name>
    <dbReference type="NCBI Taxonomy" id="545695"/>
    <lineage>
        <taxon>Bacteria</taxon>
        <taxon>Pseudomonadati</taxon>
        <taxon>Spirochaetota</taxon>
        <taxon>Spirochaetia</taxon>
        <taxon>Spirochaetales</taxon>
        <taxon>Breznakiellaceae</taxon>
        <taxon>Leadbettera</taxon>
    </lineage>
</organism>
<evidence type="ECO:0000256" key="3">
    <source>
        <dbReference type="SAM" id="MobiDB-lite"/>
    </source>
</evidence>
<evidence type="ECO:0000313" key="4">
    <source>
        <dbReference type="EMBL" id="AEF82184.1"/>
    </source>
</evidence>
<evidence type="ECO:0008006" key="6">
    <source>
        <dbReference type="Google" id="ProtNLM"/>
    </source>
</evidence>